<proteinExistence type="predicted"/>
<evidence type="ECO:0000313" key="3">
    <source>
        <dbReference type="Proteomes" id="UP000324897"/>
    </source>
</evidence>
<evidence type="ECO:0000313" key="2">
    <source>
        <dbReference type="EMBL" id="TVU06231.1"/>
    </source>
</evidence>
<gene>
    <name evidence="2" type="ORF">EJB05_49432</name>
</gene>
<keyword evidence="1" id="KW-1133">Transmembrane helix</keyword>
<feature type="transmembrane region" description="Helical" evidence="1">
    <location>
        <begin position="108"/>
        <end position="128"/>
    </location>
</feature>
<feature type="non-terminal residue" evidence="2">
    <location>
        <position position="1"/>
    </location>
</feature>
<keyword evidence="1" id="KW-0812">Transmembrane</keyword>
<sequence length="155" mass="17226">MPCQVCGDETRRLPGSHRVLLARTLVLAFHSLHTRSLRPPPPSLSKTPNLRFRRFVSSCPPDDFAPVVAARSRSRGIGGLLGWWTWTPGRGSATPRSRRGCRGRAGRISFIFVAPLLRSIFVVTGPMILRVRAAVFLLAIHPLHFAPFRLVTRQG</sequence>
<name>A0A5J9T6S7_9POAL</name>
<keyword evidence="3" id="KW-1185">Reference proteome</keyword>
<reference evidence="2 3" key="1">
    <citation type="journal article" date="2019" name="Sci. Rep.">
        <title>A high-quality genome of Eragrostis curvula grass provides insights into Poaceae evolution and supports new strategies to enhance forage quality.</title>
        <authorList>
            <person name="Carballo J."/>
            <person name="Santos B.A.C.M."/>
            <person name="Zappacosta D."/>
            <person name="Garbus I."/>
            <person name="Selva J.P."/>
            <person name="Gallo C.A."/>
            <person name="Diaz A."/>
            <person name="Albertini E."/>
            <person name="Caccamo M."/>
            <person name="Echenique V."/>
        </authorList>
    </citation>
    <scope>NUCLEOTIDE SEQUENCE [LARGE SCALE GENOMIC DNA]</scope>
    <source>
        <strain evidence="3">cv. Victoria</strain>
        <tissue evidence="2">Leaf</tissue>
    </source>
</reference>
<dbReference type="EMBL" id="RWGY01000051">
    <property type="protein sequence ID" value="TVU06231.1"/>
    <property type="molecule type" value="Genomic_DNA"/>
</dbReference>
<dbReference type="AlphaFoldDB" id="A0A5J9T6S7"/>
<keyword evidence="1" id="KW-0472">Membrane</keyword>
<organism evidence="2 3">
    <name type="scientific">Eragrostis curvula</name>
    <name type="common">weeping love grass</name>
    <dbReference type="NCBI Taxonomy" id="38414"/>
    <lineage>
        <taxon>Eukaryota</taxon>
        <taxon>Viridiplantae</taxon>
        <taxon>Streptophyta</taxon>
        <taxon>Embryophyta</taxon>
        <taxon>Tracheophyta</taxon>
        <taxon>Spermatophyta</taxon>
        <taxon>Magnoliopsida</taxon>
        <taxon>Liliopsida</taxon>
        <taxon>Poales</taxon>
        <taxon>Poaceae</taxon>
        <taxon>PACMAD clade</taxon>
        <taxon>Chloridoideae</taxon>
        <taxon>Eragrostideae</taxon>
        <taxon>Eragrostidinae</taxon>
        <taxon>Eragrostis</taxon>
    </lineage>
</organism>
<dbReference type="Gramene" id="TVU06231">
    <property type="protein sequence ID" value="TVU06231"/>
    <property type="gene ID" value="EJB05_49432"/>
</dbReference>
<comment type="caution">
    <text evidence="2">The sequence shown here is derived from an EMBL/GenBank/DDBJ whole genome shotgun (WGS) entry which is preliminary data.</text>
</comment>
<protein>
    <submittedName>
        <fullName evidence="2">Uncharacterized protein</fullName>
    </submittedName>
</protein>
<evidence type="ECO:0000256" key="1">
    <source>
        <dbReference type="SAM" id="Phobius"/>
    </source>
</evidence>
<accession>A0A5J9T6S7</accession>
<dbReference type="Proteomes" id="UP000324897">
    <property type="component" value="Unassembled WGS sequence"/>
</dbReference>